<dbReference type="EMBL" id="CM022218">
    <property type="protein sequence ID" value="KAF7031326.1"/>
    <property type="molecule type" value="Genomic_DNA"/>
</dbReference>
<name>A0A3B6FVV9_WHEAT</name>
<dbReference type="Proteomes" id="UP000815260">
    <property type="component" value="Chromosome 3B"/>
</dbReference>
<accession>A0A3B6FVV9</accession>
<evidence type="ECO:0000256" key="1">
    <source>
        <dbReference type="SAM" id="Phobius"/>
    </source>
</evidence>
<proteinExistence type="predicted"/>
<comment type="caution">
    <text evidence="2">The sequence shown here is derived from an EMBL/GenBank/DDBJ whole genome shotgun (WGS) entry which is preliminary data.</text>
</comment>
<keyword evidence="1" id="KW-0812">Transmembrane</keyword>
<organism evidence="2">
    <name type="scientific">Triticum aestivum</name>
    <name type="common">Wheat</name>
    <dbReference type="NCBI Taxonomy" id="4565"/>
    <lineage>
        <taxon>Eukaryota</taxon>
        <taxon>Viridiplantae</taxon>
        <taxon>Streptophyta</taxon>
        <taxon>Embryophyta</taxon>
        <taxon>Tracheophyta</taxon>
        <taxon>Spermatophyta</taxon>
        <taxon>Magnoliopsida</taxon>
        <taxon>Liliopsida</taxon>
        <taxon>Poales</taxon>
        <taxon>Poaceae</taxon>
        <taxon>BOP clade</taxon>
        <taxon>Pooideae</taxon>
        <taxon>Triticodae</taxon>
        <taxon>Triticeae</taxon>
        <taxon>Triticinae</taxon>
        <taxon>Triticum</taxon>
    </lineage>
</organism>
<evidence type="ECO:0008006" key="3">
    <source>
        <dbReference type="Google" id="ProtNLM"/>
    </source>
</evidence>
<feature type="transmembrane region" description="Helical" evidence="1">
    <location>
        <begin position="96"/>
        <end position="115"/>
    </location>
</feature>
<protein>
    <recommendedName>
        <fullName evidence="3">Deltamethrin resistance protein prag01 domain-containing protein</fullName>
    </recommendedName>
</protein>
<reference evidence="2" key="2">
    <citation type="submission" date="2020-03" db="EMBL/GenBank/DDBJ databases">
        <title>The second near-complete assembly of the hexaploid bread wheat (Triticum aestivum) genome.</title>
        <authorList>
            <person name="Zimin A.V."/>
            <person name="Puiu D."/>
            <person name="Shumante A."/>
            <person name="Alonge M."/>
            <person name="Salzberg S.L."/>
        </authorList>
    </citation>
    <scope>NUCLEOTIDE SEQUENCE</scope>
    <source>
        <tissue evidence="2">Leaf</tissue>
    </source>
</reference>
<gene>
    <name evidence="2" type="ORF">CFC21_042669</name>
</gene>
<keyword evidence="1" id="KW-0472">Membrane</keyword>
<evidence type="ECO:0000313" key="2">
    <source>
        <dbReference type="EMBL" id="KAF7031326.1"/>
    </source>
</evidence>
<sequence>MASALRFAARKMCSRVLQRAPHPYLSASASAAVKEGQRRIGHAGSSLRRFCSSGSPNLVNNTKHGVQSAAESASFISNAEYTPWWSDNHPKFLRNIFLYTVAVSTGSVATLYAVARIHGGPLFREALGLEPNPSNKDDRQSD</sequence>
<reference evidence="2" key="1">
    <citation type="journal article" date="2017" name="Gigascience">
        <title>The first near-complete assembly of the hexaploid bread wheat genome, Triticum aestivum.</title>
        <authorList>
            <person name="Zimin A.V."/>
            <person name="Puiu D."/>
            <person name="Hall R."/>
            <person name="Kingan S."/>
            <person name="Clavijo B.J."/>
            <person name="Salzberg S.L."/>
        </authorList>
    </citation>
    <scope>NUCLEOTIDE SEQUENCE</scope>
    <source>
        <tissue evidence="2">Leaf</tissue>
    </source>
</reference>
<keyword evidence="1" id="KW-1133">Transmembrane helix</keyword>